<evidence type="ECO:0000256" key="2">
    <source>
        <dbReference type="SAM" id="MobiDB-lite"/>
    </source>
</evidence>
<comment type="caution">
    <text evidence="3">The sequence shown here is derived from an EMBL/GenBank/DDBJ whole genome shotgun (WGS) entry which is preliminary data.</text>
</comment>
<gene>
    <name evidence="3" type="ORF">VNI00_011255</name>
</gene>
<name>A0AAW0CFE8_9AGAR</name>
<evidence type="ECO:0000313" key="3">
    <source>
        <dbReference type="EMBL" id="KAK7037264.1"/>
    </source>
</evidence>
<organism evidence="3 4">
    <name type="scientific">Paramarasmius palmivorus</name>
    <dbReference type="NCBI Taxonomy" id="297713"/>
    <lineage>
        <taxon>Eukaryota</taxon>
        <taxon>Fungi</taxon>
        <taxon>Dikarya</taxon>
        <taxon>Basidiomycota</taxon>
        <taxon>Agaricomycotina</taxon>
        <taxon>Agaricomycetes</taxon>
        <taxon>Agaricomycetidae</taxon>
        <taxon>Agaricales</taxon>
        <taxon>Marasmiineae</taxon>
        <taxon>Marasmiaceae</taxon>
        <taxon>Paramarasmius</taxon>
    </lineage>
</organism>
<dbReference type="EMBL" id="JAYKXP010000048">
    <property type="protein sequence ID" value="KAK7037264.1"/>
    <property type="molecule type" value="Genomic_DNA"/>
</dbReference>
<evidence type="ECO:0000313" key="4">
    <source>
        <dbReference type="Proteomes" id="UP001383192"/>
    </source>
</evidence>
<feature type="compositionally biased region" description="Basic and acidic residues" evidence="2">
    <location>
        <begin position="85"/>
        <end position="100"/>
    </location>
</feature>
<protein>
    <submittedName>
        <fullName evidence="3">Uncharacterized protein</fullName>
    </submittedName>
</protein>
<dbReference type="AlphaFoldDB" id="A0AAW0CFE8"/>
<evidence type="ECO:0000256" key="1">
    <source>
        <dbReference type="SAM" id="Coils"/>
    </source>
</evidence>
<feature type="region of interest" description="Disordered" evidence="2">
    <location>
        <begin position="85"/>
        <end position="117"/>
    </location>
</feature>
<keyword evidence="1" id="KW-0175">Coiled coil</keyword>
<dbReference type="Proteomes" id="UP001383192">
    <property type="component" value="Unassembled WGS sequence"/>
</dbReference>
<accession>A0AAW0CFE8</accession>
<proteinExistence type="predicted"/>
<sequence length="276" mass="31644">MSESPSTSRTRGRETLKIYQRFKNNPLSVKMRYDETEQEWFNRINPDGKSLNGNTVRFLKGREYDDQTFIQHFHNNKALLLKRESDNQSFKEESSSKRPETPPSQPSRDSSTAAAPDPRAKCLDAELDVILDAVSRTRQYGQADKLEIDSLRQKNSELEERNVVLTGDLEAARQAPIATSRASESDTIRVYEEHIAKLKPQAERVETVEALMYMVADGIMLVDFKGKMSTIIAALERNANPKDIIDACKDVEKQLRGWEISRENHPARPYKRQRSE</sequence>
<reference evidence="3 4" key="1">
    <citation type="submission" date="2024-01" db="EMBL/GenBank/DDBJ databases">
        <title>A draft genome for a cacao thread blight-causing isolate of Paramarasmius palmivorus.</title>
        <authorList>
            <person name="Baruah I.K."/>
            <person name="Bukari Y."/>
            <person name="Amoako-Attah I."/>
            <person name="Meinhardt L.W."/>
            <person name="Bailey B.A."/>
            <person name="Cohen S.P."/>
        </authorList>
    </citation>
    <scope>NUCLEOTIDE SEQUENCE [LARGE SCALE GENOMIC DNA]</scope>
    <source>
        <strain evidence="3 4">GH-12</strain>
    </source>
</reference>
<feature type="coiled-coil region" evidence="1">
    <location>
        <begin position="141"/>
        <end position="175"/>
    </location>
</feature>
<keyword evidence="4" id="KW-1185">Reference proteome</keyword>